<evidence type="ECO:0000313" key="2">
    <source>
        <dbReference type="EMBL" id="MDQ0359907.1"/>
    </source>
</evidence>
<dbReference type="PRINTS" id="PR00131">
    <property type="entry name" value="GLHYDRLASE1"/>
</dbReference>
<dbReference type="InterPro" id="IPR017853">
    <property type="entry name" value="GH"/>
</dbReference>
<dbReference type="Pfam" id="PF00232">
    <property type="entry name" value="Glyco_hydro_1"/>
    <property type="match status" value="1"/>
</dbReference>
<dbReference type="SUPFAM" id="SSF51445">
    <property type="entry name" value="(Trans)glycosidases"/>
    <property type="match status" value="1"/>
</dbReference>
<evidence type="ECO:0000256" key="1">
    <source>
        <dbReference type="RuleBase" id="RU003690"/>
    </source>
</evidence>
<dbReference type="Gene3D" id="3.20.20.80">
    <property type="entry name" value="Glycosidases"/>
    <property type="match status" value="1"/>
</dbReference>
<comment type="similarity">
    <text evidence="1">Belongs to the glycosyl hydrolase 1 family.</text>
</comment>
<dbReference type="EMBL" id="JAUSUR010000001">
    <property type="protein sequence ID" value="MDQ0359907.1"/>
    <property type="molecule type" value="Genomic_DNA"/>
</dbReference>
<dbReference type="PANTHER" id="PTHR10353:SF139">
    <property type="entry name" value="6-PHOSPHO-BETA-GLUCOSIDASE GMUD"/>
    <property type="match status" value="1"/>
</dbReference>
<keyword evidence="3" id="KW-1185">Reference proteome</keyword>
<proteinExistence type="inferred from homology"/>
<accession>A0ABU0DZ43</accession>
<evidence type="ECO:0000313" key="3">
    <source>
        <dbReference type="Proteomes" id="UP001230220"/>
    </source>
</evidence>
<dbReference type="Proteomes" id="UP001230220">
    <property type="component" value="Unassembled WGS sequence"/>
</dbReference>
<sequence length="475" mass="56328">MNYKIPKDFKIGANMPAWQVEGGSNKLEGHLHFPDLMYRAYPERWFNGYGPTKACEHYERYEEDIKLLKETGCKQIRFNPDWSRFIKDFETGEVNEEEATHYHNVIQCYLDNGIEPIICLEHWELPAYYYEHYDGYASRKVVDMYVKYAKEVFTRYGHMVKQFYTFNEPIVIPQLCFMDGFWWPYGNDTKHAMNWIHGKIVASAKAIACYRELNLDGKIGMIINPAFIYARSDANPQDKKAKEIADSLYWGAFMDTAIKGEYPKLLLDILKKENCMFDYEEADFEIIRQNTIDILGLNYYQPLRVKEAEYVWNSENFHLKKYYSEWDMPGKRMNPYRGWEIYPKALYDAALRIRDEYGNIEWVVAESGMGVENEEIYRDEAGMIVDDYRINYIKEHLAWLLKAVEEGCNCKGYWLFAGMDNCSPLNAFKNRYGLIEIDLENNRQRKLKKSAYFYKDMIQSGEFEFEDINKSLIDK</sequence>
<dbReference type="RefSeq" id="WP_307405411.1">
    <property type="nucleotide sequence ID" value="NZ_JAUSUR010000001.1"/>
</dbReference>
<protein>
    <submittedName>
        <fullName evidence="2">Beta-glucosidase/6-phospho-beta-glucosidase/beta-galactosidase</fullName>
    </submittedName>
</protein>
<organism evidence="2 3">
    <name type="scientific">Breznakia pachnodae</name>
    <dbReference type="NCBI Taxonomy" id="265178"/>
    <lineage>
        <taxon>Bacteria</taxon>
        <taxon>Bacillati</taxon>
        <taxon>Bacillota</taxon>
        <taxon>Erysipelotrichia</taxon>
        <taxon>Erysipelotrichales</taxon>
        <taxon>Erysipelotrichaceae</taxon>
        <taxon>Breznakia</taxon>
    </lineage>
</organism>
<dbReference type="PANTHER" id="PTHR10353">
    <property type="entry name" value="GLYCOSYL HYDROLASE"/>
    <property type="match status" value="1"/>
</dbReference>
<reference evidence="2 3" key="1">
    <citation type="submission" date="2023-07" db="EMBL/GenBank/DDBJ databases">
        <title>Genomic Encyclopedia of Type Strains, Phase IV (KMG-IV): sequencing the most valuable type-strain genomes for metagenomic binning, comparative biology and taxonomic classification.</title>
        <authorList>
            <person name="Goeker M."/>
        </authorList>
    </citation>
    <scope>NUCLEOTIDE SEQUENCE [LARGE SCALE GENOMIC DNA]</scope>
    <source>
        <strain evidence="2 3">DSM 16784</strain>
    </source>
</reference>
<comment type="caution">
    <text evidence="2">The sequence shown here is derived from an EMBL/GenBank/DDBJ whole genome shotgun (WGS) entry which is preliminary data.</text>
</comment>
<name>A0ABU0DZ43_9FIRM</name>
<gene>
    <name evidence="2" type="ORF">J2S15_000638</name>
</gene>
<dbReference type="InterPro" id="IPR001360">
    <property type="entry name" value="Glyco_hydro_1"/>
</dbReference>